<evidence type="ECO:0000256" key="1">
    <source>
        <dbReference type="SAM" id="MobiDB-lite"/>
    </source>
</evidence>
<gene>
    <name evidence="2" type="ORF">RJ639_028121</name>
</gene>
<dbReference type="InterPro" id="IPR011990">
    <property type="entry name" value="TPR-like_helical_dom_sf"/>
</dbReference>
<keyword evidence="3" id="KW-1185">Reference proteome</keyword>
<dbReference type="SUPFAM" id="SSF48452">
    <property type="entry name" value="TPR-like"/>
    <property type="match status" value="1"/>
</dbReference>
<comment type="caution">
    <text evidence="2">The sequence shown here is derived from an EMBL/GenBank/DDBJ whole genome shotgun (WGS) entry which is preliminary data.</text>
</comment>
<reference evidence="2" key="1">
    <citation type="submission" date="2022-12" db="EMBL/GenBank/DDBJ databases">
        <title>Draft genome assemblies for two species of Escallonia (Escalloniales).</title>
        <authorList>
            <person name="Chanderbali A."/>
            <person name="Dervinis C."/>
            <person name="Anghel I."/>
            <person name="Soltis D."/>
            <person name="Soltis P."/>
            <person name="Zapata F."/>
        </authorList>
    </citation>
    <scope>NUCLEOTIDE SEQUENCE</scope>
    <source>
        <strain evidence="2">UCBG64.0493</strain>
        <tissue evidence="2">Leaf</tissue>
    </source>
</reference>
<organism evidence="2 3">
    <name type="scientific">Escallonia herrerae</name>
    <dbReference type="NCBI Taxonomy" id="1293975"/>
    <lineage>
        <taxon>Eukaryota</taxon>
        <taxon>Viridiplantae</taxon>
        <taxon>Streptophyta</taxon>
        <taxon>Embryophyta</taxon>
        <taxon>Tracheophyta</taxon>
        <taxon>Spermatophyta</taxon>
        <taxon>Magnoliopsida</taxon>
        <taxon>eudicotyledons</taxon>
        <taxon>Gunneridae</taxon>
        <taxon>Pentapetalae</taxon>
        <taxon>asterids</taxon>
        <taxon>campanulids</taxon>
        <taxon>Escalloniales</taxon>
        <taxon>Escalloniaceae</taxon>
        <taxon>Escallonia</taxon>
    </lineage>
</organism>
<name>A0AA88X2F3_9ASTE</name>
<dbReference type="Proteomes" id="UP001188597">
    <property type="component" value="Unassembled WGS sequence"/>
</dbReference>
<evidence type="ECO:0000313" key="2">
    <source>
        <dbReference type="EMBL" id="KAK3038667.1"/>
    </source>
</evidence>
<feature type="region of interest" description="Disordered" evidence="1">
    <location>
        <begin position="40"/>
        <end position="69"/>
    </location>
</feature>
<dbReference type="SMART" id="SM00386">
    <property type="entry name" value="HAT"/>
    <property type="match status" value="4"/>
</dbReference>
<dbReference type="Gene3D" id="1.25.40.10">
    <property type="entry name" value="Tetratricopeptide repeat domain"/>
    <property type="match status" value="2"/>
</dbReference>
<dbReference type="PANTHER" id="PTHR26312:SF221">
    <property type="entry name" value="OS04G0510600 PROTEIN"/>
    <property type="match status" value="1"/>
</dbReference>
<proteinExistence type="predicted"/>
<dbReference type="EMBL" id="JAVXUP010000091">
    <property type="protein sequence ID" value="KAK3038667.1"/>
    <property type="molecule type" value="Genomic_DNA"/>
</dbReference>
<dbReference type="InterPro" id="IPR003107">
    <property type="entry name" value="HAT"/>
</dbReference>
<dbReference type="GO" id="GO:0006396">
    <property type="term" value="P:RNA processing"/>
    <property type="evidence" value="ECO:0007669"/>
    <property type="project" value="InterPro"/>
</dbReference>
<sequence length="403" mass="45193">MLRTEPSFCIYNTEDGIEEQIKTGTSDRWVTTGDSVEAMGSGEFSFGKKSMEGIEEGEKEEEEGEEEGSIGFKKLVIEEIDRPVSPPMYIGTGFRTDGNGNEELNVEEYYKRMVREDPSNPFILRDYAQLLQSKGNLPGAEENYFRASLADPKDGEILMQYATLAWQLHRNQDRASRYFERATHALPNDSQILGAYASFLWEIDEDDNDEFTHIDELQSEKGEGKFELPGTAFEEENQPASPPLYLAAGLGIDMAGFGAGTGTFSSTKPKLGEESNPEEHHKRMLAENPCNPLFLRNYAQFLHHSKGDLEGAEYYYSRAILADPGDGEIIAQYAKVVWELHHDQDKALSYFERAVQAAPRDSHVLGAYAKFLWETDGDKERCYGLQSDIQVPLSGGLMTSAHT</sequence>
<dbReference type="PANTHER" id="PTHR26312">
    <property type="entry name" value="TETRATRICOPEPTIDE REPEAT PROTEIN 5"/>
    <property type="match status" value="1"/>
</dbReference>
<evidence type="ECO:0000313" key="3">
    <source>
        <dbReference type="Proteomes" id="UP001188597"/>
    </source>
</evidence>
<accession>A0AA88X2F3</accession>
<protein>
    <submittedName>
        <fullName evidence="2">Uncharacterized protein</fullName>
    </submittedName>
</protein>
<feature type="compositionally biased region" description="Acidic residues" evidence="1">
    <location>
        <begin position="53"/>
        <end position="68"/>
    </location>
</feature>
<dbReference type="AlphaFoldDB" id="A0AA88X2F3"/>